<reference evidence="9 10" key="1">
    <citation type="submission" date="2012-06" db="EMBL/GenBank/DDBJ databases">
        <title>Complete genome of Terriglobus roseus DSM 18391.</title>
        <authorList>
            <consortium name="US DOE Joint Genome Institute (JGI-PGF)"/>
            <person name="Lucas S."/>
            <person name="Copeland A."/>
            <person name="Lapidus A."/>
            <person name="Glavina del Rio T."/>
            <person name="Dalin E."/>
            <person name="Tice H."/>
            <person name="Bruce D."/>
            <person name="Goodwin L."/>
            <person name="Pitluck S."/>
            <person name="Peters L."/>
            <person name="Mikhailova N."/>
            <person name="Munk A.C.C."/>
            <person name="Kyrpides N."/>
            <person name="Mavromatis K."/>
            <person name="Ivanova N."/>
            <person name="Brettin T."/>
            <person name="Detter J.C."/>
            <person name="Han C."/>
            <person name="Larimer F."/>
            <person name="Land M."/>
            <person name="Hauser L."/>
            <person name="Markowitz V."/>
            <person name="Cheng J.-F."/>
            <person name="Hugenholtz P."/>
            <person name="Woyke T."/>
            <person name="Wu D."/>
            <person name="Brambilla E."/>
            <person name="Klenk H.-P."/>
            <person name="Eisen J.A."/>
        </authorList>
    </citation>
    <scope>NUCLEOTIDE SEQUENCE [LARGE SCALE GENOMIC DNA]</scope>
    <source>
        <strain evidence="10">DSM 18391 / NRRL B-41598 / KBS 63</strain>
    </source>
</reference>
<dbReference type="InterPro" id="IPR040449">
    <property type="entry name" value="Peptidase_S66_N"/>
</dbReference>
<dbReference type="Gene3D" id="3.50.30.60">
    <property type="entry name" value="LD-carboxypeptidase A C-terminal domain-like"/>
    <property type="match status" value="1"/>
</dbReference>
<dbReference type="Pfam" id="PF02016">
    <property type="entry name" value="Peptidase_S66"/>
    <property type="match status" value="1"/>
</dbReference>
<dbReference type="InterPro" id="IPR027461">
    <property type="entry name" value="Carboxypeptidase_A_C_sf"/>
</dbReference>
<dbReference type="HOGENOM" id="CLU_034346_3_1_0"/>
<dbReference type="GO" id="GO:0008236">
    <property type="term" value="F:serine-type peptidase activity"/>
    <property type="evidence" value="ECO:0007669"/>
    <property type="project" value="UniProtKB-KW"/>
</dbReference>
<dbReference type="PIRSF" id="PIRSF028757">
    <property type="entry name" value="LD-carboxypeptidase"/>
    <property type="match status" value="1"/>
</dbReference>
<dbReference type="KEGG" id="trs:Terro_3773"/>
<evidence type="ECO:0000313" key="9">
    <source>
        <dbReference type="EMBL" id="AFL89983.1"/>
    </source>
</evidence>
<evidence type="ECO:0000259" key="8">
    <source>
        <dbReference type="Pfam" id="PF17676"/>
    </source>
</evidence>
<evidence type="ECO:0000256" key="6">
    <source>
        <dbReference type="PIRSR" id="PIRSR028757-1"/>
    </source>
</evidence>
<dbReference type="PANTHER" id="PTHR30237:SF2">
    <property type="entry name" value="MUREIN TETRAPEPTIDE CARBOXYPEPTIDASE"/>
    <property type="match status" value="1"/>
</dbReference>
<keyword evidence="3" id="KW-0645">Protease</keyword>
<dbReference type="Proteomes" id="UP000006056">
    <property type="component" value="Chromosome"/>
</dbReference>
<keyword evidence="4" id="KW-0378">Hydrolase</keyword>
<evidence type="ECO:0000256" key="1">
    <source>
        <dbReference type="ARBA" id="ARBA00010233"/>
    </source>
</evidence>
<proteinExistence type="inferred from homology"/>
<protein>
    <submittedName>
        <fullName evidence="9">Putative MccF-like protein (Microcin C7 resistance)</fullName>
    </submittedName>
</protein>
<dbReference type="eggNOG" id="COG1619">
    <property type="taxonomic scope" value="Bacteria"/>
</dbReference>
<dbReference type="InterPro" id="IPR027478">
    <property type="entry name" value="LdcA_N"/>
</dbReference>
<evidence type="ECO:0000259" key="7">
    <source>
        <dbReference type="Pfam" id="PF02016"/>
    </source>
</evidence>
<organism evidence="9 10">
    <name type="scientific">Terriglobus roseus (strain DSM 18391 / NRRL B-41598 / KBS 63)</name>
    <dbReference type="NCBI Taxonomy" id="926566"/>
    <lineage>
        <taxon>Bacteria</taxon>
        <taxon>Pseudomonadati</taxon>
        <taxon>Acidobacteriota</taxon>
        <taxon>Terriglobia</taxon>
        <taxon>Terriglobales</taxon>
        <taxon>Acidobacteriaceae</taxon>
        <taxon>Terriglobus</taxon>
    </lineage>
</organism>
<feature type="domain" description="LD-carboxypeptidase N-terminal" evidence="7">
    <location>
        <begin position="13"/>
        <end position="130"/>
    </location>
</feature>
<dbReference type="RefSeq" id="WP_014787243.1">
    <property type="nucleotide sequence ID" value="NC_018014.1"/>
</dbReference>
<evidence type="ECO:0000256" key="2">
    <source>
        <dbReference type="ARBA" id="ARBA00022645"/>
    </source>
</evidence>
<dbReference type="AlphaFoldDB" id="I3ZL65"/>
<dbReference type="PANTHER" id="PTHR30237">
    <property type="entry name" value="MURAMOYLTETRAPEPTIDE CARBOXYPEPTIDASE"/>
    <property type="match status" value="1"/>
</dbReference>
<sequence length="321" mass="34878">MIRPKALKAGARVAVVSPASTPKEQLVRWGMTRFASLGYEPVLYPSALVSGPLYYAGDVAARVADLHAAFADPTIDAIICTRGGWGTAELLPHLDAALVKANPKPFIGFSDHTSLHLWFAQTCGLGTFYAPMISPDFARGDVLADGVDLYSWRHALERTEPWSLDRREGMRVLRAGETVEGTLYGGCLALLVESLGTPYAMTMPEGDIILFVEEVGTKPYQWDRMMLHLRYAGLLDRVKGIVFGDMAQCVDDAAENDLLERALLHNLRDFQGPISIGLQCGHVNTPNVTLPLGVRARLQCTEVASLQVMEAAVDATPAAVK</sequence>
<accession>I3ZL65</accession>
<dbReference type="CDD" id="cd07025">
    <property type="entry name" value="Peptidase_S66"/>
    <property type="match status" value="1"/>
</dbReference>
<dbReference type="SUPFAM" id="SSF52317">
    <property type="entry name" value="Class I glutamine amidotransferase-like"/>
    <property type="match status" value="1"/>
</dbReference>
<feature type="active site" description="Charge relay system" evidence="6">
    <location>
        <position position="213"/>
    </location>
</feature>
<evidence type="ECO:0000256" key="3">
    <source>
        <dbReference type="ARBA" id="ARBA00022670"/>
    </source>
</evidence>
<dbReference type="STRING" id="926566.Terro_3773"/>
<name>I3ZL65_TERRK</name>
<dbReference type="SUPFAM" id="SSF141986">
    <property type="entry name" value="LD-carboxypeptidase A C-terminal domain-like"/>
    <property type="match status" value="1"/>
</dbReference>
<evidence type="ECO:0000313" key="10">
    <source>
        <dbReference type="Proteomes" id="UP000006056"/>
    </source>
</evidence>
<dbReference type="Gene3D" id="3.40.50.10740">
    <property type="entry name" value="Class I glutamine amidotransferase-like"/>
    <property type="match status" value="1"/>
</dbReference>
<gene>
    <name evidence="9" type="ordered locus">Terro_3773</name>
</gene>
<dbReference type="InterPro" id="IPR003507">
    <property type="entry name" value="S66_fam"/>
</dbReference>
<dbReference type="InterPro" id="IPR040921">
    <property type="entry name" value="Peptidase_S66C"/>
</dbReference>
<evidence type="ECO:0000256" key="5">
    <source>
        <dbReference type="ARBA" id="ARBA00022825"/>
    </source>
</evidence>
<feature type="domain" description="LD-carboxypeptidase C-terminal" evidence="8">
    <location>
        <begin position="180"/>
        <end position="298"/>
    </location>
</feature>
<evidence type="ECO:0000256" key="4">
    <source>
        <dbReference type="ARBA" id="ARBA00022801"/>
    </source>
</evidence>
<dbReference type="GO" id="GO:0006508">
    <property type="term" value="P:proteolysis"/>
    <property type="evidence" value="ECO:0007669"/>
    <property type="project" value="UniProtKB-KW"/>
</dbReference>
<keyword evidence="2" id="KW-0121">Carboxypeptidase</keyword>
<dbReference type="Pfam" id="PF17676">
    <property type="entry name" value="Peptidase_S66C"/>
    <property type="match status" value="1"/>
</dbReference>
<comment type="similarity">
    <text evidence="1">Belongs to the peptidase S66 family.</text>
</comment>
<keyword evidence="10" id="KW-1185">Reference proteome</keyword>
<keyword evidence="5" id="KW-0720">Serine protease</keyword>
<feature type="active site" description="Charge relay system" evidence="6">
    <location>
        <position position="282"/>
    </location>
</feature>
<dbReference type="GO" id="GO:0004180">
    <property type="term" value="F:carboxypeptidase activity"/>
    <property type="evidence" value="ECO:0007669"/>
    <property type="project" value="UniProtKB-KW"/>
</dbReference>
<dbReference type="EMBL" id="CP003379">
    <property type="protein sequence ID" value="AFL89983.1"/>
    <property type="molecule type" value="Genomic_DNA"/>
</dbReference>
<dbReference type="InterPro" id="IPR029062">
    <property type="entry name" value="Class_I_gatase-like"/>
</dbReference>
<feature type="active site" description="Nucleophile" evidence="6">
    <location>
        <position position="110"/>
    </location>
</feature>
<dbReference type="MEROPS" id="S66.001"/>